<sequence length="221" mass="24593">MSGSEGKQEEKMEKPGYGRDGIYRVLRPPLSEQSARVLLMSSLVNAKKKSMVWEHFTVSAVNADFVRAFCNQCKKSFAYISGSKQAGTSHLKRDIALGICPVFRSSRDNDQLGPSAPSPRSIISINGTNRPRKRHRAGGHISFSIDFWTSNQNLLGNHGGSGSRLPARQRKNKIWPGDDQYDSINIQSMTFIGCFDDYLAGNSCLAPTSFSRKPALHDRRR</sequence>
<dbReference type="AlphaFoldDB" id="A0A2Z7BZ54"/>
<evidence type="ECO:0000313" key="2">
    <source>
        <dbReference type="EMBL" id="KZV37490.1"/>
    </source>
</evidence>
<feature type="region of interest" description="Disordered" evidence="1">
    <location>
        <begin position="1"/>
        <end position="20"/>
    </location>
</feature>
<dbReference type="EMBL" id="KV002767">
    <property type="protein sequence ID" value="KZV37490.1"/>
    <property type="molecule type" value="Genomic_DNA"/>
</dbReference>
<dbReference type="Proteomes" id="UP000250235">
    <property type="component" value="Unassembled WGS sequence"/>
</dbReference>
<feature type="compositionally biased region" description="Low complexity" evidence="1">
    <location>
        <begin position="114"/>
        <end position="125"/>
    </location>
</feature>
<dbReference type="SMART" id="SM00614">
    <property type="entry name" value="ZnF_BED"/>
    <property type="match status" value="1"/>
</dbReference>
<keyword evidence="3" id="KW-1185">Reference proteome</keyword>
<dbReference type="OrthoDB" id="2610923at2759"/>
<proteinExistence type="predicted"/>
<gene>
    <name evidence="2" type="ORF">F511_15822</name>
</gene>
<feature type="compositionally biased region" description="Basic and acidic residues" evidence="1">
    <location>
        <begin position="1"/>
        <end position="17"/>
    </location>
</feature>
<feature type="region of interest" description="Disordered" evidence="1">
    <location>
        <begin position="108"/>
        <end position="136"/>
    </location>
</feature>
<accession>A0A2Z7BZ54</accession>
<reference evidence="2 3" key="1">
    <citation type="journal article" date="2015" name="Proc. Natl. Acad. Sci. U.S.A.">
        <title>The resurrection genome of Boea hygrometrica: A blueprint for survival of dehydration.</title>
        <authorList>
            <person name="Xiao L."/>
            <person name="Yang G."/>
            <person name="Zhang L."/>
            <person name="Yang X."/>
            <person name="Zhao S."/>
            <person name="Ji Z."/>
            <person name="Zhou Q."/>
            <person name="Hu M."/>
            <person name="Wang Y."/>
            <person name="Chen M."/>
            <person name="Xu Y."/>
            <person name="Jin H."/>
            <person name="Xiao X."/>
            <person name="Hu G."/>
            <person name="Bao F."/>
            <person name="Hu Y."/>
            <person name="Wan P."/>
            <person name="Li L."/>
            <person name="Deng X."/>
            <person name="Kuang T."/>
            <person name="Xiang C."/>
            <person name="Zhu J.K."/>
            <person name="Oliver M.J."/>
            <person name="He Y."/>
        </authorList>
    </citation>
    <scope>NUCLEOTIDE SEQUENCE [LARGE SCALE GENOMIC DNA]</scope>
    <source>
        <strain evidence="3">cv. XS01</strain>
    </source>
</reference>
<protein>
    <submittedName>
        <fullName evidence="2">Zinc finger BED domain-containing protein DAYSLEEPER-like</fullName>
    </submittedName>
</protein>
<name>A0A2Z7BZ54_9LAMI</name>
<evidence type="ECO:0000256" key="1">
    <source>
        <dbReference type="SAM" id="MobiDB-lite"/>
    </source>
</evidence>
<organism evidence="2 3">
    <name type="scientific">Dorcoceras hygrometricum</name>
    <dbReference type="NCBI Taxonomy" id="472368"/>
    <lineage>
        <taxon>Eukaryota</taxon>
        <taxon>Viridiplantae</taxon>
        <taxon>Streptophyta</taxon>
        <taxon>Embryophyta</taxon>
        <taxon>Tracheophyta</taxon>
        <taxon>Spermatophyta</taxon>
        <taxon>Magnoliopsida</taxon>
        <taxon>eudicotyledons</taxon>
        <taxon>Gunneridae</taxon>
        <taxon>Pentapetalae</taxon>
        <taxon>asterids</taxon>
        <taxon>lamiids</taxon>
        <taxon>Lamiales</taxon>
        <taxon>Gesneriaceae</taxon>
        <taxon>Didymocarpoideae</taxon>
        <taxon>Trichosporeae</taxon>
        <taxon>Loxocarpinae</taxon>
        <taxon>Dorcoceras</taxon>
    </lineage>
</organism>
<evidence type="ECO:0000313" key="3">
    <source>
        <dbReference type="Proteomes" id="UP000250235"/>
    </source>
</evidence>